<organism evidence="2 3">
    <name type="scientific">Deinococcus oregonensis</name>
    <dbReference type="NCBI Taxonomy" id="1805970"/>
    <lineage>
        <taxon>Bacteria</taxon>
        <taxon>Thermotogati</taxon>
        <taxon>Deinococcota</taxon>
        <taxon>Deinococci</taxon>
        <taxon>Deinococcales</taxon>
        <taxon>Deinococcaceae</taxon>
        <taxon>Deinococcus</taxon>
    </lineage>
</organism>
<evidence type="ECO:0008006" key="4">
    <source>
        <dbReference type="Google" id="ProtNLM"/>
    </source>
</evidence>
<reference evidence="2 3" key="1">
    <citation type="submission" date="2024-09" db="EMBL/GenBank/DDBJ databases">
        <authorList>
            <person name="Sun Q."/>
            <person name="Mori K."/>
        </authorList>
    </citation>
    <scope>NUCLEOTIDE SEQUENCE [LARGE SCALE GENOMIC DNA]</scope>
    <source>
        <strain evidence="2 3">JCM 13503</strain>
    </source>
</reference>
<gene>
    <name evidence="2" type="ORF">ACFFLM_21135</name>
</gene>
<dbReference type="EMBL" id="JBHLYR010000062">
    <property type="protein sequence ID" value="MFB9994464.1"/>
    <property type="molecule type" value="Genomic_DNA"/>
</dbReference>
<name>A0ABV6B3X7_9DEIO</name>
<evidence type="ECO:0000256" key="1">
    <source>
        <dbReference type="SAM" id="SignalP"/>
    </source>
</evidence>
<keyword evidence="3" id="KW-1185">Reference proteome</keyword>
<sequence length="129" mass="14165">MHRLFLPLILLLASALAAPVPALPPTPAPIPTPTYCPTIVIKDNVIVVAYKPVIRLAADCPADGQARVRKSSTLNTRRSGAPYQPIRPLQGAGVVTPDGNTIPANELWTLLTWRWEWCDGTHWRPSEVR</sequence>
<feature type="signal peptide" evidence="1">
    <location>
        <begin position="1"/>
        <end position="17"/>
    </location>
</feature>
<feature type="chain" id="PRO_5045887340" description="Secreted protein" evidence="1">
    <location>
        <begin position="18"/>
        <end position="129"/>
    </location>
</feature>
<dbReference type="RefSeq" id="WP_380015322.1">
    <property type="nucleotide sequence ID" value="NZ_JBHLYR010000062.1"/>
</dbReference>
<accession>A0ABV6B3X7</accession>
<protein>
    <recommendedName>
        <fullName evidence="4">Secreted protein</fullName>
    </recommendedName>
</protein>
<evidence type="ECO:0000313" key="2">
    <source>
        <dbReference type="EMBL" id="MFB9994464.1"/>
    </source>
</evidence>
<comment type="caution">
    <text evidence="2">The sequence shown here is derived from an EMBL/GenBank/DDBJ whole genome shotgun (WGS) entry which is preliminary data.</text>
</comment>
<dbReference type="Proteomes" id="UP001589733">
    <property type="component" value="Unassembled WGS sequence"/>
</dbReference>
<proteinExistence type="predicted"/>
<keyword evidence="1" id="KW-0732">Signal</keyword>
<evidence type="ECO:0000313" key="3">
    <source>
        <dbReference type="Proteomes" id="UP001589733"/>
    </source>
</evidence>